<dbReference type="InterPro" id="IPR026349">
    <property type="entry name" value="CHP04255"/>
</dbReference>
<organism evidence="1 2">
    <name type="scientific">Mycolicibacterium celeriflavum</name>
    <name type="common">Mycobacterium celeriflavum</name>
    <dbReference type="NCBI Taxonomy" id="1249101"/>
    <lineage>
        <taxon>Bacteria</taxon>
        <taxon>Bacillati</taxon>
        <taxon>Actinomycetota</taxon>
        <taxon>Actinomycetes</taxon>
        <taxon>Mycobacteriales</taxon>
        <taxon>Mycobacteriaceae</taxon>
        <taxon>Mycolicibacterium</taxon>
    </lineage>
</organism>
<dbReference type="Proteomes" id="UP000466431">
    <property type="component" value="Chromosome"/>
</dbReference>
<keyword evidence="2" id="KW-1185">Reference proteome</keyword>
<proteinExistence type="predicted"/>
<evidence type="ECO:0000313" key="2">
    <source>
        <dbReference type="Proteomes" id="UP000466431"/>
    </source>
</evidence>
<name>A0A7I7RM42_MYCCF</name>
<protein>
    <recommendedName>
        <fullName evidence="3">TIGR04255 family protein</fullName>
    </recommendedName>
</protein>
<dbReference type="EMBL" id="AP022591">
    <property type="protein sequence ID" value="BBY45360.1"/>
    <property type="molecule type" value="Genomic_DNA"/>
</dbReference>
<evidence type="ECO:0000313" key="1">
    <source>
        <dbReference type="EMBL" id="BBY45360.1"/>
    </source>
</evidence>
<dbReference type="KEGG" id="mcee:MCEL_36550"/>
<accession>A0A7I7RM42</accession>
<reference evidence="1 2" key="1">
    <citation type="journal article" date="2019" name="Emerg. Microbes Infect.">
        <title>Comprehensive subspecies identification of 175 nontuberculous mycobacteria species based on 7547 genomic profiles.</title>
        <authorList>
            <person name="Matsumoto Y."/>
            <person name="Kinjo T."/>
            <person name="Motooka D."/>
            <person name="Nabeya D."/>
            <person name="Jung N."/>
            <person name="Uechi K."/>
            <person name="Horii T."/>
            <person name="Iida T."/>
            <person name="Fujita J."/>
            <person name="Nakamura S."/>
        </authorList>
    </citation>
    <scope>NUCLEOTIDE SEQUENCE [LARGE SCALE GENOMIC DNA]</scope>
    <source>
        <strain evidence="1 2">JCM 18439</strain>
    </source>
</reference>
<gene>
    <name evidence="1" type="ORF">MCEL_36550</name>
</gene>
<sequence length="293" mass="32241">MSVGASKVHLYGQDSMTIDPHTLRPAEDVPLGGLPSADPTLLGNAPLEVAVIEIRYTARTDEITPEVAAAFRDDLVENTGVDFPSIQPTVQQQMRIDFGANGVAQVAAESSGWQIASADGAHVTLMPDILIMQVNRYERWRTSMKAPLTVLVESLGRLVKPSLVHRIGLRYVDRFHDSGFNSAEAWRGRIDDTLLGPVLNPVFGGSVRGAQQQVEIRLDDHHGALLRHGPVRDDSGKCVQYLLDTDVFRHSSFTFDVREVVISAERLNRTSLSLFQASVTDTYLKELREGSAK</sequence>
<evidence type="ECO:0008006" key="3">
    <source>
        <dbReference type="Google" id="ProtNLM"/>
    </source>
</evidence>
<dbReference type="AlphaFoldDB" id="A0A7I7RM42"/>
<dbReference type="NCBIfam" id="TIGR04255">
    <property type="entry name" value="sporadTIGR04255"/>
    <property type="match status" value="1"/>
</dbReference>